<name>A0ABT4A2J0_9BACT</name>
<feature type="region of interest" description="Disordered" evidence="1">
    <location>
        <begin position="85"/>
        <end position="137"/>
    </location>
</feature>
<dbReference type="EMBL" id="JAPNKA010000001">
    <property type="protein sequence ID" value="MCY1075870.1"/>
    <property type="molecule type" value="Genomic_DNA"/>
</dbReference>
<evidence type="ECO:0000256" key="1">
    <source>
        <dbReference type="SAM" id="MobiDB-lite"/>
    </source>
</evidence>
<feature type="compositionally biased region" description="Low complexity" evidence="1">
    <location>
        <begin position="1"/>
        <end position="17"/>
    </location>
</feature>
<keyword evidence="3" id="KW-1185">Reference proteome</keyword>
<accession>A0ABT4A2J0</accession>
<feature type="region of interest" description="Disordered" evidence="1">
    <location>
        <begin position="437"/>
        <end position="474"/>
    </location>
</feature>
<organism evidence="2 3">
    <name type="scientific">Archangium lansingense</name>
    <dbReference type="NCBI Taxonomy" id="2995310"/>
    <lineage>
        <taxon>Bacteria</taxon>
        <taxon>Pseudomonadati</taxon>
        <taxon>Myxococcota</taxon>
        <taxon>Myxococcia</taxon>
        <taxon>Myxococcales</taxon>
        <taxon>Cystobacterineae</taxon>
        <taxon>Archangiaceae</taxon>
        <taxon>Archangium</taxon>
    </lineage>
</organism>
<proteinExistence type="predicted"/>
<gene>
    <name evidence="2" type="ORF">OV287_15460</name>
</gene>
<protein>
    <submittedName>
        <fullName evidence="2">Uncharacterized protein</fullName>
    </submittedName>
</protein>
<sequence length="474" mass="50798">MTVRIPPSSQPRTSQTSKTETAKAPPKPAENKVAAELMKDRMDLFKTVKAPVKQLFNDFKLPEKLGSQRTTEDALAEMDSLFLGPETNGSSEGGATVVRDAPNVNDRRDTGGGLGGIDLGGVLGKGKTPSRKEAAEAQLEANAALEQEQLAKMSPEDRARYEAVKQSCLDAGDPVAALSLQKLLFEGKLPGEEALVGGGTLLEQLATAADPNTPMVEGLDRGAFLCDLVQELATPSAINQGSVGTCAPTTIAIDLAMQNPAEYARIALGLASPSGEVELAGGQTLEREAGTVLDDGKGRSNVQRLMGSAFMEMANGDRNYINSTEQGDGAWSNDLDVLYEAVWGRTMSDKRLLTAEQRAGAMDIIDTQLAAGRNVPVAVSWGDGYHKLLVTGTETIDGQEYIKYINPWGREERMPREEFEARLADINYDPRAQLQAILGGLGGGSSPQPKPTPSHRSDSDLDRERLQRYTQVRG</sequence>
<feature type="compositionally biased region" description="Basic and acidic residues" evidence="1">
    <location>
        <begin position="455"/>
        <end position="467"/>
    </location>
</feature>
<dbReference type="Proteomes" id="UP001207654">
    <property type="component" value="Unassembled WGS sequence"/>
</dbReference>
<evidence type="ECO:0000313" key="2">
    <source>
        <dbReference type="EMBL" id="MCY1075870.1"/>
    </source>
</evidence>
<reference evidence="2 3" key="1">
    <citation type="submission" date="2022-11" db="EMBL/GenBank/DDBJ databases">
        <title>Minimal conservation of predation-associated metabolite biosynthetic gene clusters underscores biosynthetic potential of Myxococcota including descriptions for ten novel species: Archangium lansinium sp. nov., Myxococcus landrumus sp. nov., Nannocystis bai.</title>
        <authorList>
            <person name="Ahearne A."/>
            <person name="Stevens C."/>
            <person name="Phillips K."/>
        </authorList>
    </citation>
    <scope>NUCLEOTIDE SEQUENCE [LARGE SCALE GENOMIC DNA]</scope>
    <source>
        <strain evidence="2 3">MIWBW</strain>
    </source>
</reference>
<feature type="compositionally biased region" description="Gly residues" evidence="1">
    <location>
        <begin position="111"/>
        <end position="124"/>
    </location>
</feature>
<evidence type="ECO:0000313" key="3">
    <source>
        <dbReference type="Proteomes" id="UP001207654"/>
    </source>
</evidence>
<comment type="caution">
    <text evidence="2">The sequence shown here is derived from an EMBL/GenBank/DDBJ whole genome shotgun (WGS) entry which is preliminary data.</text>
</comment>
<dbReference type="RefSeq" id="WP_267534783.1">
    <property type="nucleotide sequence ID" value="NZ_JAPNKA010000001.1"/>
</dbReference>
<feature type="region of interest" description="Disordered" evidence="1">
    <location>
        <begin position="1"/>
        <end position="31"/>
    </location>
</feature>